<reference evidence="3" key="2">
    <citation type="submission" date="2020-09" db="EMBL/GenBank/DDBJ databases">
        <authorList>
            <person name="Sun Q."/>
            <person name="Zhou Y."/>
        </authorList>
    </citation>
    <scope>NUCLEOTIDE SEQUENCE</scope>
    <source>
        <strain evidence="3">CGMCC 1.12426</strain>
    </source>
</reference>
<dbReference type="Proteomes" id="UP000605148">
    <property type="component" value="Unassembled WGS sequence"/>
</dbReference>
<evidence type="ECO:0000259" key="1">
    <source>
        <dbReference type="Pfam" id="PF07848"/>
    </source>
</evidence>
<sequence length="286" mass="30993">MIQTAFPAILASALDETPKAAAFIVTIYGDIVDPRGGVLWMGNLIEICSWFGISESLTRTAVSRLVSAGQLAGERVGRRSFYRLTDRARAEYLQAAGILFHRREPQSGFFIALNVPADQDRTLRGQGFVPVSTGVWIGTAQPGEELPGVVFAAKALSGTPAVAALASGAWPLDDYRVKYQSFIERYSRIESTLLEDGGLRPADALALRLAMVHAYRAVVLKDPHLPPNALPPDWPAPLARALFNRLYLRMTAAAEVYITGNLLAVDGPLSAETAASKKRLQGLRSF</sequence>
<dbReference type="InterPro" id="IPR011965">
    <property type="entry name" value="PaaX_trns_reg"/>
</dbReference>
<dbReference type="PIRSF" id="PIRSF020623">
    <property type="entry name" value="PaaX"/>
    <property type="match status" value="1"/>
</dbReference>
<dbReference type="OrthoDB" id="2270427at2"/>
<dbReference type="PANTHER" id="PTHR30319">
    <property type="entry name" value="PHENYLACETIC ACID REGULATOR-RELATED TRANSCRIPTIONAL REPRESSOR"/>
    <property type="match status" value="1"/>
</dbReference>
<comment type="caution">
    <text evidence="3">The sequence shown here is derived from an EMBL/GenBank/DDBJ whole genome shotgun (WGS) entry which is preliminary data.</text>
</comment>
<dbReference type="InterPro" id="IPR036388">
    <property type="entry name" value="WH-like_DNA-bd_sf"/>
</dbReference>
<dbReference type="GO" id="GO:0006351">
    <property type="term" value="P:DNA-templated transcription"/>
    <property type="evidence" value="ECO:0007669"/>
    <property type="project" value="InterPro"/>
</dbReference>
<dbReference type="InterPro" id="IPR012906">
    <property type="entry name" value="PaaX-like_N"/>
</dbReference>
<evidence type="ECO:0000313" key="4">
    <source>
        <dbReference type="Proteomes" id="UP000605148"/>
    </source>
</evidence>
<gene>
    <name evidence="3" type="primary">paaX</name>
    <name evidence="3" type="ORF">GCM10011316_27660</name>
</gene>
<dbReference type="EMBL" id="BMFA01000008">
    <property type="protein sequence ID" value="GGB54070.1"/>
    <property type="molecule type" value="Genomic_DNA"/>
</dbReference>
<organism evidence="3 4">
    <name type="scientific">Roseibium aquae</name>
    <dbReference type="NCBI Taxonomy" id="1323746"/>
    <lineage>
        <taxon>Bacteria</taxon>
        <taxon>Pseudomonadati</taxon>
        <taxon>Pseudomonadota</taxon>
        <taxon>Alphaproteobacteria</taxon>
        <taxon>Hyphomicrobiales</taxon>
        <taxon>Stappiaceae</taxon>
        <taxon>Roseibium</taxon>
    </lineage>
</organism>
<evidence type="ECO:0000313" key="3">
    <source>
        <dbReference type="EMBL" id="GGB54070.1"/>
    </source>
</evidence>
<dbReference type="PANTHER" id="PTHR30319:SF1">
    <property type="entry name" value="TRANSCRIPTIONAL REPRESSOR PAAX"/>
    <property type="match status" value="1"/>
</dbReference>
<dbReference type="Pfam" id="PF07848">
    <property type="entry name" value="PaaX"/>
    <property type="match status" value="1"/>
</dbReference>
<evidence type="ECO:0000259" key="2">
    <source>
        <dbReference type="Pfam" id="PF08223"/>
    </source>
</evidence>
<keyword evidence="4" id="KW-1185">Reference proteome</keyword>
<dbReference type="Pfam" id="PF08223">
    <property type="entry name" value="PaaX_C"/>
    <property type="match status" value="1"/>
</dbReference>
<accession>A0A916TLE3</accession>
<dbReference type="RefSeq" id="WP_150497039.1">
    <property type="nucleotide sequence ID" value="NZ_BMFA01000008.1"/>
</dbReference>
<feature type="domain" description="Transcriptional repressor PaaX-like N-terminal" evidence="1">
    <location>
        <begin position="20"/>
        <end position="88"/>
    </location>
</feature>
<dbReference type="Gene3D" id="1.20.58.1460">
    <property type="match status" value="1"/>
</dbReference>
<name>A0A916TLE3_9HYPH</name>
<dbReference type="InterPro" id="IPR013225">
    <property type="entry name" value="PaaX_C"/>
</dbReference>
<reference evidence="3" key="1">
    <citation type="journal article" date="2014" name="Int. J. Syst. Evol. Microbiol.">
        <title>Complete genome sequence of Corynebacterium casei LMG S-19264T (=DSM 44701T), isolated from a smear-ripened cheese.</title>
        <authorList>
            <consortium name="US DOE Joint Genome Institute (JGI-PGF)"/>
            <person name="Walter F."/>
            <person name="Albersmeier A."/>
            <person name="Kalinowski J."/>
            <person name="Ruckert C."/>
        </authorList>
    </citation>
    <scope>NUCLEOTIDE SEQUENCE</scope>
    <source>
        <strain evidence="3">CGMCC 1.12426</strain>
    </source>
</reference>
<dbReference type="SUPFAM" id="SSF46785">
    <property type="entry name" value="Winged helix' DNA-binding domain"/>
    <property type="match status" value="1"/>
</dbReference>
<dbReference type="Gene3D" id="1.10.10.10">
    <property type="entry name" value="Winged helix-like DNA-binding domain superfamily/Winged helix DNA-binding domain"/>
    <property type="match status" value="1"/>
</dbReference>
<protein>
    <submittedName>
        <fullName evidence="3">ArsR family transcriptional regulator</fullName>
    </submittedName>
</protein>
<feature type="domain" description="Transcriptional repressor PaaX-like C-terminal" evidence="2">
    <location>
        <begin position="170"/>
        <end position="258"/>
    </location>
</feature>
<dbReference type="AlphaFoldDB" id="A0A916TLE3"/>
<dbReference type="InterPro" id="IPR036390">
    <property type="entry name" value="WH_DNA-bd_sf"/>
</dbReference>
<proteinExistence type="predicted"/>